<dbReference type="Proteomes" id="UP001220022">
    <property type="component" value="Unassembled WGS sequence"/>
</dbReference>
<comment type="caution">
    <text evidence="2">The sequence shown here is derived from an EMBL/GenBank/DDBJ whole genome shotgun (WGS) entry which is preliminary data.</text>
</comment>
<keyword evidence="1" id="KW-0812">Transmembrane</keyword>
<feature type="transmembrane region" description="Helical" evidence="1">
    <location>
        <begin position="131"/>
        <end position="154"/>
    </location>
</feature>
<keyword evidence="3" id="KW-1185">Reference proteome</keyword>
<evidence type="ECO:0000256" key="1">
    <source>
        <dbReference type="SAM" id="Phobius"/>
    </source>
</evidence>
<proteinExistence type="predicted"/>
<protein>
    <submittedName>
        <fullName evidence="2">DUF5134 domain-containing protein</fullName>
    </submittedName>
</protein>
<accession>A0ABT5YXR8</accession>
<evidence type="ECO:0000313" key="2">
    <source>
        <dbReference type="EMBL" id="MDF2256360.1"/>
    </source>
</evidence>
<feature type="transmembrane region" description="Helical" evidence="1">
    <location>
        <begin position="6"/>
        <end position="24"/>
    </location>
</feature>
<name>A0ABT5YXR8_9ACTN</name>
<gene>
    <name evidence="2" type="ORF">P2L57_11615</name>
</gene>
<keyword evidence="1" id="KW-0472">Membrane</keyword>
<dbReference type="Pfam" id="PF17197">
    <property type="entry name" value="DUF5134"/>
    <property type="match status" value="1"/>
</dbReference>
<reference evidence="2 3" key="1">
    <citation type="submission" date="2023-03" db="EMBL/GenBank/DDBJ databases">
        <title>Draft genome sequence of type strain Streptomyces ferralitis JCM 14344.</title>
        <authorList>
            <person name="Klaysubun C."/>
            <person name="Duangmal K."/>
        </authorList>
    </citation>
    <scope>NUCLEOTIDE SEQUENCE [LARGE SCALE GENOMIC DNA]</scope>
    <source>
        <strain evidence="2 3">JCM 14344</strain>
    </source>
</reference>
<organism evidence="2 3">
    <name type="scientific">Streptantibioticus ferralitis</name>
    <dbReference type="NCBI Taxonomy" id="236510"/>
    <lineage>
        <taxon>Bacteria</taxon>
        <taxon>Bacillati</taxon>
        <taxon>Actinomycetota</taxon>
        <taxon>Actinomycetes</taxon>
        <taxon>Kitasatosporales</taxon>
        <taxon>Streptomycetaceae</taxon>
        <taxon>Streptantibioticus</taxon>
    </lineage>
</organism>
<dbReference type="RefSeq" id="WP_275812342.1">
    <property type="nucleotide sequence ID" value="NZ_BAAANM010000004.1"/>
</dbReference>
<keyword evidence="1" id="KW-1133">Transmembrane helix</keyword>
<dbReference type="InterPro" id="IPR033458">
    <property type="entry name" value="DUF5134"/>
</dbReference>
<evidence type="ECO:0000313" key="3">
    <source>
        <dbReference type="Proteomes" id="UP001220022"/>
    </source>
</evidence>
<dbReference type="EMBL" id="JARHTQ010000006">
    <property type="protein sequence ID" value="MDF2256360.1"/>
    <property type="molecule type" value="Genomic_DNA"/>
</dbReference>
<sequence>MHGPPLVAWLLVAIGSATGVSCLLRTGAGCAAAPGERRTARDEGVMGLGMALMAVPGAALDERVWGPPLFAVLFGAIAVRSVLLVRCEAHRAHHAVEAAGMVYMAVLMATAQRGADGMPGMAGMAQGMAGIPAVTALLLCYFAGYALWAGVRILPAADPVASGAPAGALLRDPGVAAACRVSLSIGMFAMLLTM</sequence>
<feature type="transmembrane region" description="Helical" evidence="1">
    <location>
        <begin position="44"/>
        <end position="60"/>
    </location>
</feature>
<feature type="transmembrane region" description="Helical" evidence="1">
    <location>
        <begin position="66"/>
        <end position="85"/>
    </location>
</feature>